<name>A0A2I0BH57_9ASPA</name>
<dbReference type="EMBL" id="KZ451883">
    <property type="protein sequence ID" value="PKA67125.1"/>
    <property type="molecule type" value="Genomic_DNA"/>
</dbReference>
<evidence type="ECO:0000313" key="1">
    <source>
        <dbReference type="EMBL" id="PKA67125.1"/>
    </source>
</evidence>
<organism evidence="1 2">
    <name type="scientific">Apostasia shenzhenica</name>
    <dbReference type="NCBI Taxonomy" id="1088818"/>
    <lineage>
        <taxon>Eukaryota</taxon>
        <taxon>Viridiplantae</taxon>
        <taxon>Streptophyta</taxon>
        <taxon>Embryophyta</taxon>
        <taxon>Tracheophyta</taxon>
        <taxon>Spermatophyta</taxon>
        <taxon>Magnoliopsida</taxon>
        <taxon>Liliopsida</taxon>
        <taxon>Asparagales</taxon>
        <taxon>Orchidaceae</taxon>
        <taxon>Apostasioideae</taxon>
        <taxon>Apostasia</taxon>
    </lineage>
</organism>
<reference evidence="1 2" key="1">
    <citation type="journal article" date="2017" name="Nature">
        <title>The Apostasia genome and the evolution of orchids.</title>
        <authorList>
            <person name="Zhang G.Q."/>
            <person name="Liu K.W."/>
            <person name="Li Z."/>
            <person name="Lohaus R."/>
            <person name="Hsiao Y.Y."/>
            <person name="Niu S.C."/>
            <person name="Wang J.Y."/>
            <person name="Lin Y.C."/>
            <person name="Xu Q."/>
            <person name="Chen L.J."/>
            <person name="Yoshida K."/>
            <person name="Fujiwara S."/>
            <person name="Wang Z.W."/>
            <person name="Zhang Y.Q."/>
            <person name="Mitsuda N."/>
            <person name="Wang M."/>
            <person name="Liu G.H."/>
            <person name="Pecoraro L."/>
            <person name="Huang H.X."/>
            <person name="Xiao X.J."/>
            <person name="Lin M."/>
            <person name="Wu X.Y."/>
            <person name="Wu W.L."/>
            <person name="Chen Y.Y."/>
            <person name="Chang S.B."/>
            <person name="Sakamoto S."/>
            <person name="Ohme-Takagi M."/>
            <person name="Yagi M."/>
            <person name="Zeng S.J."/>
            <person name="Shen C.Y."/>
            <person name="Yeh C.M."/>
            <person name="Luo Y.B."/>
            <person name="Tsai W.C."/>
            <person name="Van de Peer Y."/>
            <person name="Liu Z.J."/>
        </authorList>
    </citation>
    <scope>NUCLEOTIDE SEQUENCE [LARGE SCALE GENOMIC DNA]</scope>
    <source>
        <strain evidence="2">cv. Shenzhen</strain>
        <tissue evidence="1">Stem</tissue>
    </source>
</reference>
<gene>
    <name evidence="1" type="ORF">AXF42_Ash004617</name>
</gene>
<proteinExistence type="predicted"/>
<dbReference type="Proteomes" id="UP000236161">
    <property type="component" value="Unassembled WGS sequence"/>
</dbReference>
<dbReference type="AlphaFoldDB" id="A0A2I0BH57"/>
<keyword evidence="2" id="KW-1185">Reference proteome</keyword>
<sequence length="72" mass="8264">MARWGMAIYAAMRVMMRRCLCCLGDLGLMALDFFAVFASAVRFSGVFFRQSSLSSPTFRRSPYFSLVPRHDR</sequence>
<accession>A0A2I0BH57</accession>
<protein>
    <submittedName>
        <fullName evidence="1">Uncharacterized protein</fullName>
    </submittedName>
</protein>
<evidence type="ECO:0000313" key="2">
    <source>
        <dbReference type="Proteomes" id="UP000236161"/>
    </source>
</evidence>